<reference evidence="1" key="1">
    <citation type="submission" date="2014-09" db="EMBL/GenBank/DDBJ databases">
        <authorList>
            <person name="Magalhaes I.L.F."/>
            <person name="Oliveira U."/>
            <person name="Santos F.R."/>
            <person name="Vidigal T.H.D.A."/>
            <person name="Brescovit A.D."/>
            <person name="Santos A.J."/>
        </authorList>
    </citation>
    <scope>NUCLEOTIDE SEQUENCE</scope>
    <source>
        <tissue evidence="1">Shoot tissue taken approximately 20 cm above the soil surface</tissue>
    </source>
</reference>
<dbReference type="AlphaFoldDB" id="A0A0A9CHQ4"/>
<sequence length="93" mass="10728">MRWVKAVVLILSEYHLDQEINISLKSISGPTSRNLLMAHLSISCRCPRFLVNKLVVGSQYGLLLYTDTMLMRVILLLYCLEHSMYPWCSQVIP</sequence>
<organism evidence="1">
    <name type="scientific">Arundo donax</name>
    <name type="common">Giant reed</name>
    <name type="synonym">Donax arundinaceus</name>
    <dbReference type="NCBI Taxonomy" id="35708"/>
    <lineage>
        <taxon>Eukaryota</taxon>
        <taxon>Viridiplantae</taxon>
        <taxon>Streptophyta</taxon>
        <taxon>Embryophyta</taxon>
        <taxon>Tracheophyta</taxon>
        <taxon>Spermatophyta</taxon>
        <taxon>Magnoliopsida</taxon>
        <taxon>Liliopsida</taxon>
        <taxon>Poales</taxon>
        <taxon>Poaceae</taxon>
        <taxon>PACMAD clade</taxon>
        <taxon>Arundinoideae</taxon>
        <taxon>Arundineae</taxon>
        <taxon>Arundo</taxon>
    </lineage>
</organism>
<reference evidence="1" key="2">
    <citation type="journal article" date="2015" name="Data Brief">
        <title>Shoot transcriptome of the giant reed, Arundo donax.</title>
        <authorList>
            <person name="Barrero R.A."/>
            <person name="Guerrero F.D."/>
            <person name="Moolhuijzen P."/>
            <person name="Goolsby J.A."/>
            <person name="Tidwell J."/>
            <person name="Bellgard S.E."/>
            <person name="Bellgard M.I."/>
        </authorList>
    </citation>
    <scope>NUCLEOTIDE SEQUENCE</scope>
    <source>
        <tissue evidence="1">Shoot tissue taken approximately 20 cm above the soil surface</tissue>
    </source>
</reference>
<protein>
    <submittedName>
        <fullName evidence="1">Uncharacterized protein</fullName>
    </submittedName>
</protein>
<name>A0A0A9CHQ4_ARUDO</name>
<evidence type="ECO:0000313" key="1">
    <source>
        <dbReference type="EMBL" id="JAD75839.1"/>
    </source>
</evidence>
<proteinExistence type="predicted"/>
<dbReference type="EMBL" id="GBRH01222056">
    <property type="protein sequence ID" value="JAD75839.1"/>
    <property type="molecule type" value="Transcribed_RNA"/>
</dbReference>
<accession>A0A0A9CHQ4</accession>